<dbReference type="SMART" id="SM00529">
    <property type="entry name" value="HTH_DTXR"/>
    <property type="match status" value="1"/>
</dbReference>
<dbReference type="InterPro" id="IPR022689">
    <property type="entry name" value="Iron_dep_repressor"/>
</dbReference>
<protein>
    <submittedName>
        <fullName evidence="7">Metal-dependent transcriptional regulator</fullName>
    </submittedName>
</protein>
<feature type="domain" description="HTH dtxR-type" evidence="5">
    <location>
        <begin position="6"/>
        <end position="58"/>
    </location>
</feature>
<dbReference type="InterPro" id="IPR036388">
    <property type="entry name" value="WH-like_DNA-bd_sf"/>
</dbReference>
<evidence type="ECO:0000256" key="4">
    <source>
        <dbReference type="ARBA" id="ARBA00023163"/>
    </source>
</evidence>
<keyword evidence="8" id="KW-1185">Reference proteome</keyword>
<organism evidence="7 8">
    <name type="scientific">Sulfuracidifex metallicus DSM 6482 = JCM 9184</name>
    <dbReference type="NCBI Taxonomy" id="523847"/>
    <lineage>
        <taxon>Archaea</taxon>
        <taxon>Thermoproteota</taxon>
        <taxon>Thermoprotei</taxon>
        <taxon>Sulfolobales</taxon>
        <taxon>Sulfolobaceae</taxon>
        <taxon>Sulfuracidifex</taxon>
    </lineage>
</organism>
<dbReference type="InterPro" id="IPR036390">
    <property type="entry name" value="WH_DNA-bd_sf"/>
</dbReference>
<name>A0A6A9QW92_SULME</name>
<evidence type="ECO:0000259" key="5">
    <source>
        <dbReference type="Pfam" id="PF01325"/>
    </source>
</evidence>
<keyword evidence="4" id="KW-0804">Transcription</keyword>
<reference evidence="7 8" key="1">
    <citation type="submission" date="2019-10" db="EMBL/GenBank/DDBJ databases">
        <title>Sequencing and Assembly of Multiple Reported Metal-Biooxidizing Members of the Extremely Thermoacidophilic Archaeal Family Sulfolobaceae.</title>
        <authorList>
            <person name="Counts J.A."/>
            <person name="Kelly R.M."/>
        </authorList>
    </citation>
    <scope>NUCLEOTIDE SEQUENCE [LARGE SCALE GENOMIC DNA]</scope>
    <source>
        <strain evidence="7 8">DSM 6482</strain>
    </source>
</reference>
<accession>A0A6A9QW92</accession>
<dbReference type="GO" id="GO:0003677">
    <property type="term" value="F:DNA binding"/>
    <property type="evidence" value="ECO:0007669"/>
    <property type="project" value="UniProtKB-KW"/>
</dbReference>
<keyword evidence="3" id="KW-0238">DNA-binding</keyword>
<evidence type="ECO:0000256" key="2">
    <source>
        <dbReference type="ARBA" id="ARBA00023015"/>
    </source>
</evidence>
<dbReference type="PANTHER" id="PTHR33238:SF7">
    <property type="entry name" value="IRON-DEPENDENT TRANSCRIPTIONAL REGULATOR"/>
    <property type="match status" value="1"/>
</dbReference>
<dbReference type="EMBL" id="WGGD01000005">
    <property type="protein sequence ID" value="MUN29312.1"/>
    <property type="molecule type" value="Genomic_DNA"/>
</dbReference>
<dbReference type="InterPro" id="IPR050536">
    <property type="entry name" value="DtxR_MntR_Metal-Reg"/>
</dbReference>
<comment type="similarity">
    <text evidence="1">Belongs to the DtxR/MntR family.</text>
</comment>
<dbReference type="Pfam" id="PF02742">
    <property type="entry name" value="Fe_dep_repr_C"/>
    <property type="match status" value="1"/>
</dbReference>
<dbReference type="InterPro" id="IPR036421">
    <property type="entry name" value="Fe_dep_repressor_sf"/>
</dbReference>
<dbReference type="SUPFAM" id="SSF46785">
    <property type="entry name" value="Winged helix' DNA-binding domain"/>
    <property type="match status" value="1"/>
</dbReference>
<feature type="domain" description="Iron dependent repressor metal binding and dimerisation" evidence="6">
    <location>
        <begin position="63"/>
        <end position="130"/>
    </location>
</feature>
<dbReference type="Gene3D" id="1.10.10.10">
    <property type="entry name" value="Winged helix-like DNA-binding domain superfamily/Winged helix DNA-binding domain"/>
    <property type="match status" value="1"/>
</dbReference>
<dbReference type="Proteomes" id="UP000470772">
    <property type="component" value="Unassembled WGS sequence"/>
</dbReference>
<dbReference type="AlphaFoldDB" id="A0A6A9QW92"/>
<dbReference type="Pfam" id="PF01325">
    <property type="entry name" value="Fe_dep_repress"/>
    <property type="match status" value="1"/>
</dbReference>
<gene>
    <name evidence="7" type="ORF">GC250_07670</name>
</gene>
<evidence type="ECO:0000259" key="6">
    <source>
        <dbReference type="Pfam" id="PF02742"/>
    </source>
</evidence>
<dbReference type="RefSeq" id="WP_156016894.1">
    <property type="nucleotide sequence ID" value="NZ_WGGD01000005.1"/>
</dbReference>
<dbReference type="PANTHER" id="PTHR33238">
    <property type="entry name" value="IRON (METAL) DEPENDENT REPRESSOR, DTXR FAMILY"/>
    <property type="match status" value="1"/>
</dbReference>
<evidence type="ECO:0000313" key="7">
    <source>
        <dbReference type="EMBL" id="MUN29312.1"/>
    </source>
</evidence>
<evidence type="ECO:0000256" key="1">
    <source>
        <dbReference type="ARBA" id="ARBA00007871"/>
    </source>
</evidence>
<dbReference type="GO" id="GO:0003700">
    <property type="term" value="F:DNA-binding transcription factor activity"/>
    <property type="evidence" value="ECO:0007669"/>
    <property type="project" value="InterPro"/>
</dbReference>
<dbReference type="SUPFAM" id="SSF47979">
    <property type="entry name" value="Iron-dependent repressor protein, dimerization domain"/>
    <property type="match status" value="1"/>
</dbReference>
<evidence type="ECO:0000256" key="3">
    <source>
        <dbReference type="ARBA" id="ARBA00023125"/>
    </source>
</evidence>
<dbReference type="InterPro" id="IPR022687">
    <property type="entry name" value="HTH_DTXR"/>
</dbReference>
<evidence type="ECO:0000313" key="8">
    <source>
        <dbReference type="Proteomes" id="UP000470772"/>
    </source>
</evidence>
<sequence>MEVSKREYDYLTVIKKYNDNGNPAKIARIAKDMNIAPSSVFEEISHLTEKNLVKKEKDGIWITESGEKEYEEWTKTHRVVETLLVKIGFDEKSACDISKKFDYMIPEEVMEKLYVYLGRPKKCPHGGEIP</sequence>
<dbReference type="InterPro" id="IPR001367">
    <property type="entry name" value="Fe_dep_repressor"/>
</dbReference>
<dbReference type="GO" id="GO:0046914">
    <property type="term" value="F:transition metal ion binding"/>
    <property type="evidence" value="ECO:0007669"/>
    <property type="project" value="InterPro"/>
</dbReference>
<keyword evidence="2" id="KW-0805">Transcription regulation</keyword>
<proteinExistence type="inferred from homology"/>
<comment type="caution">
    <text evidence="7">The sequence shown here is derived from an EMBL/GenBank/DDBJ whole genome shotgun (WGS) entry which is preliminary data.</text>
</comment>
<dbReference type="GO" id="GO:0046983">
    <property type="term" value="F:protein dimerization activity"/>
    <property type="evidence" value="ECO:0007669"/>
    <property type="project" value="InterPro"/>
</dbReference>